<proteinExistence type="predicted"/>
<dbReference type="Proteomes" id="UP001500740">
    <property type="component" value="Unassembled WGS sequence"/>
</dbReference>
<protein>
    <recommendedName>
        <fullName evidence="4">Diacylglyceryl transferase</fullName>
    </recommendedName>
</protein>
<sequence length="223" mass="26153">MNDLIQIGPLNIFVPYLFYIAGIIASAVIAHLLIKRLINFPIRKKPADLVIEYWVVFIAVWKISYFINYPMDILNNPLAIIYFDGGTIGMILGFSALLLYSFYQKQKHEVSFNVQLILMLQSLFVFIIFERASLFLYGFDLYIFLEVVSYSLLIVVLVWKTPKPTWFNVFKAFRWFLITWALFRVITDEIHLYTGPLMLALFIALITFIFEWYIVAKQKGDTK</sequence>
<keyword evidence="3" id="KW-1185">Reference proteome</keyword>
<dbReference type="RefSeq" id="WP_343783127.1">
    <property type="nucleotide sequence ID" value="NZ_BAAACZ010000011.1"/>
</dbReference>
<evidence type="ECO:0000313" key="3">
    <source>
        <dbReference type="Proteomes" id="UP001500740"/>
    </source>
</evidence>
<evidence type="ECO:0000313" key="2">
    <source>
        <dbReference type="EMBL" id="GAA0462074.1"/>
    </source>
</evidence>
<gene>
    <name evidence="2" type="ORF">GCM10008935_16970</name>
</gene>
<evidence type="ECO:0008006" key="4">
    <source>
        <dbReference type="Google" id="ProtNLM"/>
    </source>
</evidence>
<keyword evidence="1" id="KW-0472">Membrane</keyword>
<feature type="transmembrane region" description="Helical" evidence="1">
    <location>
        <begin position="12"/>
        <end position="34"/>
    </location>
</feature>
<comment type="caution">
    <text evidence="2">The sequence shown here is derived from an EMBL/GenBank/DDBJ whole genome shotgun (WGS) entry which is preliminary data.</text>
</comment>
<feature type="transmembrane region" description="Helical" evidence="1">
    <location>
        <begin position="166"/>
        <end position="186"/>
    </location>
</feature>
<feature type="transmembrane region" description="Helical" evidence="1">
    <location>
        <begin position="46"/>
        <end position="67"/>
    </location>
</feature>
<keyword evidence="1" id="KW-0812">Transmembrane</keyword>
<name>A0ABN0ZXB1_9BACI</name>
<feature type="transmembrane region" description="Helical" evidence="1">
    <location>
        <begin position="79"/>
        <end position="103"/>
    </location>
</feature>
<evidence type="ECO:0000256" key="1">
    <source>
        <dbReference type="SAM" id="Phobius"/>
    </source>
</evidence>
<feature type="transmembrane region" description="Helical" evidence="1">
    <location>
        <begin position="192"/>
        <end position="215"/>
    </location>
</feature>
<accession>A0ABN0ZXB1</accession>
<dbReference type="EMBL" id="BAAACZ010000011">
    <property type="protein sequence ID" value="GAA0462074.1"/>
    <property type="molecule type" value="Genomic_DNA"/>
</dbReference>
<feature type="transmembrane region" description="Helical" evidence="1">
    <location>
        <begin position="141"/>
        <end position="159"/>
    </location>
</feature>
<keyword evidence="1" id="KW-1133">Transmembrane helix</keyword>
<organism evidence="2 3">
    <name type="scientific">Alkalibacillus silvisoli</name>
    <dbReference type="NCBI Taxonomy" id="392823"/>
    <lineage>
        <taxon>Bacteria</taxon>
        <taxon>Bacillati</taxon>
        <taxon>Bacillota</taxon>
        <taxon>Bacilli</taxon>
        <taxon>Bacillales</taxon>
        <taxon>Bacillaceae</taxon>
        <taxon>Alkalibacillus</taxon>
    </lineage>
</organism>
<reference evidence="2 3" key="1">
    <citation type="journal article" date="2019" name="Int. J. Syst. Evol. Microbiol.">
        <title>The Global Catalogue of Microorganisms (GCM) 10K type strain sequencing project: providing services to taxonomists for standard genome sequencing and annotation.</title>
        <authorList>
            <consortium name="The Broad Institute Genomics Platform"/>
            <consortium name="The Broad Institute Genome Sequencing Center for Infectious Disease"/>
            <person name="Wu L."/>
            <person name="Ma J."/>
        </authorList>
    </citation>
    <scope>NUCLEOTIDE SEQUENCE [LARGE SCALE GENOMIC DNA]</scope>
    <source>
        <strain evidence="2 3">JCM 14193</strain>
    </source>
</reference>
<feature type="transmembrane region" description="Helical" evidence="1">
    <location>
        <begin position="110"/>
        <end position="129"/>
    </location>
</feature>